<organism evidence="3 4">
    <name type="scientific">Gigaspora margarita</name>
    <dbReference type="NCBI Taxonomy" id="4874"/>
    <lineage>
        <taxon>Eukaryota</taxon>
        <taxon>Fungi</taxon>
        <taxon>Fungi incertae sedis</taxon>
        <taxon>Mucoromycota</taxon>
        <taxon>Glomeromycotina</taxon>
        <taxon>Glomeromycetes</taxon>
        <taxon>Diversisporales</taxon>
        <taxon>Gigasporaceae</taxon>
        <taxon>Gigaspora</taxon>
    </lineage>
</organism>
<dbReference type="SUPFAM" id="SSF54001">
    <property type="entry name" value="Cysteine proteinases"/>
    <property type="match status" value="1"/>
</dbReference>
<protein>
    <submittedName>
        <fullName evidence="3">3593_t:CDS:1</fullName>
    </submittedName>
</protein>
<dbReference type="PANTHER" id="PTHR24006">
    <property type="entry name" value="UBIQUITIN CARBOXYL-TERMINAL HYDROLASE"/>
    <property type="match status" value="1"/>
</dbReference>
<accession>A0ABN7V0D8</accession>
<gene>
    <name evidence="3" type="ORF">GMARGA_LOCUS12878</name>
</gene>
<dbReference type="InterPro" id="IPR050164">
    <property type="entry name" value="Peptidase_C19"/>
</dbReference>
<dbReference type="InterPro" id="IPR002083">
    <property type="entry name" value="MATH/TRAF_dom"/>
</dbReference>
<name>A0ABN7V0D8_GIGMA</name>
<evidence type="ECO:0000313" key="3">
    <source>
        <dbReference type="EMBL" id="CAG8712864.1"/>
    </source>
</evidence>
<dbReference type="PROSITE" id="PS50144">
    <property type="entry name" value="MATH"/>
    <property type="match status" value="1"/>
</dbReference>
<dbReference type="InterPro" id="IPR008974">
    <property type="entry name" value="TRAF-like"/>
</dbReference>
<proteinExistence type="predicted"/>
<feature type="non-terminal residue" evidence="3">
    <location>
        <position position="519"/>
    </location>
</feature>
<dbReference type="Proteomes" id="UP000789901">
    <property type="component" value="Unassembled WGS sequence"/>
</dbReference>
<sequence>MPDHGDEIEDFQYHTWNVINWRNLEKKITGPEFEAGGWKWRILLFPFGNNKSNEVSIYLDFVDPEMAPIDTRHRFTAEESDWGFEEFYEQDKLFIPSDGRTRPLIENNSCNITALVRIIKDPNENDDKSISSTLQEIFYELQTSNIPVDTIEFTKFFGWDSFDYFGKMEIREFSSILRENLENKMKNTKVDGTISKLFTGTMKSYIKCVDVDYESIRIEDYYDIQLSVKGCKNLDDSFLDYIQEKTLDGDNKYKAEDYGLQVAKKGIMFESFPPVLYLHLDRFEYDNQNNRMIKINDRYEFPLEIDLQKYLSPDADRSKSYKYSLHGVFIHDDCDCYEDPNRYFVFLRPEKNRRWIRFIDERVTLVTEKKVLDDYYDGGNAANAYMLLYIRDHDIDELLFNILPNDIPVHLQRRSEEEKVIYNRKKEDSNLYLQTWVVTEENFKNHKGFDLVNFDNPQYSFMEISQFKILKEDTYGTFKKMVAEKFKFPADQLRFWVLVSRLNKTIRLDLPIPDSFVDK</sequence>
<feature type="domain" description="MATH" evidence="1">
    <location>
        <begin position="11"/>
        <end position="116"/>
    </location>
</feature>
<dbReference type="SUPFAM" id="SSF49599">
    <property type="entry name" value="TRAF domain-like"/>
    <property type="match status" value="1"/>
</dbReference>
<keyword evidence="4" id="KW-1185">Reference proteome</keyword>
<dbReference type="Gene3D" id="3.90.70.10">
    <property type="entry name" value="Cysteine proteinases"/>
    <property type="match status" value="1"/>
</dbReference>
<dbReference type="InterPro" id="IPR038765">
    <property type="entry name" value="Papain-like_cys_pep_sf"/>
</dbReference>
<dbReference type="Pfam" id="PF22486">
    <property type="entry name" value="MATH_2"/>
    <property type="match status" value="1"/>
</dbReference>
<feature type="domain" description="USP" evidence="2">
    <location>
        <begin position="82"/>
        <end position="392"/>
    </location>
</feature>
<dbReference type="Pfam" id="PF00443">
    <property type="entry name" value="UCH"/>
    <property type="match status" value="1"/>
</dbReference>
<dbReference type="PROSITE" id="PS50235">
    <property type="entry name" value="USP_3"/>
    <property type="match status" value="1"/>
</dbReference>
<dbReference type="PANTHER" id="PTHR24006:SF644">
    <property type="entry name" value="UBIQUITIN CARBOXYL-TERMINAL HYDROLASE 7"/>
    <property type="match status" value="1"/>
</dbReference>
<dbReference type="InterPro" id="IPR028889">
    <property type="entry name" value="USP"/>
</dbReference>
<dbReference type="Gene3D" id="2.60.210.10">
    <property type="entry name" value="Apoptosis, Tumor Necrosis Factor Receptor Associated Protein 2, Chain A"/>
    <property type="match status" value="1"/>
</dbReference>
<evidence type="ECO:0000259" key="1">
    <source>
        <dbReference type="PROSITE" id="PS50144"/>
    </source>
</evidence>
<reference evidence="3 4" key="1">
    <citation type="submission" date="2021-06" db="EMBL/GenBank/DDBJ databases">
        <authorList>
            <person name="Kallberg Y."/>
            <person name="Tangrot J."/>
            <person name="Rosling A."/>
        </authorList>
    </citation>
    <scope>NUCLEOTIDE SEQUENCE [LARGE SCALE GENOMIC DNA]</scope>
    <source>
        <strain evidence="3 4">120-4 pot B 10/14</strain>
    </source>
</reference>
<comment type="caution">
    <text evidence="3">The sequence shown here is derived from an EMBL/GenBank/DDBJ whole genome shotgun (WGS) entry which is preliminary data.</text>
</comment>
<dbReference type="InterPro" id="IPR001394">
    <property type="entry name" value="Peptidase_C19_UCH"/>
</dbReference>
<evidence type="ECO:0000313" key="4">
    <source>
        <dbReference type="Proteomes" id="UP000789901"/>
    </source>
</evidence>
<evidence type="ECO:0000259" key="2">
    <source>
        <dbReference type="PROSITE" id="PS50235"/>
    </source>
</evidence>
<dbReference type="EMBL" id="CAJVQB010008022">
    <property type="protein sequence ID" value="CAG8712864.1"/>
    <property type="molecule type" value="Genomic_DNA"/>
</dbReference>